<sequence length="60" mass="6818">MFEKIFGHINEVNKDLILGALEECDTPEDISRVAQAYNVEISDAEMDYLLNRKHGESCSD</sequence>
<evidence type="ECO:0000313" key="2">
    <source>
        <dbReference type="Proteomes" id="UP000606889"/>
    </source>
</evidence>
<keyword evidence="2" id="KW-1185">Reference proteome</keyword>
<dbReference type="EMBL" id="JACOON010000006">
    <property type="protein sequence ID" value="MBC5649117.1"/>
    <property type="molecule type" value="Genomic_DNA"/>
</dbReference>
<protein>
    <submittedName>
        <fullName evidence="1">Uncharacterized protein</fullName>
    </submittedName>
</protein>
<reference evidence="1 2" key="1">
    <citation type="submission" date="2020-08" db="EMBL/GenBank/DDBJ databases">
        <title>Genome public.</title>
        <authorList>
            <person name="Liu C."/>
            <person name="Sun Q."/>
        </authorList>
    </citation>
    <scope>NUCLEOTIDE SEQUENCE [LARGE SCALE GENOMIC DNA]</scope>
    <source>
        <strain evidence="1 2">NSJ-35</strain>
    </source>
</reference>
<comment type="caution">
    <text evidence="1">The sequence shown here is derived from an EMBL/GenBank/DDBJ whole genome shotgun (WGS) entry which is preliminary data.</text>
</comment>
<organism evidence="1 2">
    <name type="scientific">Christensenella tenuis</name>
    <dbReference type="NCBI Taxonomy" id="2763033"/>
    <lineage>
        <taxon>Bacteria</taxon>
        <taxon>Bacillati</taxon>
        <taxon>Bacillota</taxon>
        <taxon>Clostridia</taxon>
        <taxon>Christensenellales</taxon>
        <taxon>Christensenellaceae</taxon>
        <taxon>Christensenella</taxon>
    </lineage>
</organism>
<evidence type="ECO:0000313" key="1">
    <source>
        <dbReference type="EMBL" id="MBC5649117.1"/>
    </source>
</evidence>
<proteinExistence type="predicted"/>
<name>A0ABR7EH77_9FIRM</name>
<gene>
    <name evidence="1" type="ORF">H8S18_12280</name>
</gene>
<dbReference type="Proteomes" id="UP000606889">
    <property type="component" value="Unassembled WGS sequence"/>
</dbReference>
<accession>A0ABR7EH77</accession>
<dbReference type="RefSeq" id="WP_186858557.1">
    <property type="nucleotide sequence ID" value="NZ_JACOON010000006.1"/>
</dbReference>